<dbReference type="Gene3D" id="1.10.10.1870">
    <property type="entry name" value="ShTK domain-like"/>
    <property type="match status" value="1"/>
</dbReference>
<evidence type="ECO:0000256" key="2">
    <source>
        <dbReference type="ARBA" id="ARBA00023157"/>
    </source>
</evidence>
<name>A0A0R3RP81_9BILA</name>
<dbReference type="SMART" id="SM00254">
    <property type="entry name" value="ShKT"/>
    <property type="match status" value="2"/>
</dbReference>
<feature type="domain" description="ShKT" evidence="4">
    <location>
        <begin position="87"/>
        <end position="126"/>
    </location>
</feature>
<reference evidence="6" key="1">
    <citation type="submission" date="2017-02" db="UniProtKB">
        <authorList>
            <consortium name="WormBaseParasite"/>
        </authorList>
    </citation>
    <scope>IDENTIFICATION</scope>
</reference>
<feature type="domain" description="ShKT" evidence="4">
    <location>
        <begin position="21"/>
        <end position="60"/>
    </location>
</feature>
<dbReference type="STRING" id="1147741.A0A0R3RP81"/>
<dbReference type="Pfam" id="PF01549">
    <property type="entry name" value="ShK"/>
    <property type="match status" value="2"/>
</dbReference>
<sequence length="126" mass="14239">MLNLSNVKNRELSVTTINPTCVDYNIPGRLSDCPSRAYLCNDTIYYTIMTKLCPRTCNRCPGEASTIQPPVPSKSRFRFQNLKKFHCSDRVGANGQSNCASVAHLCQNFLYINVMKEQCARTCKFC</sequence>
<protein>
    <submittedName>
        <fullName evidence="6">ShTK domain protein</fullName>
    </submittedName>
</protein>
<evidence type="ECO:0000313" key="6">
    <source>
        <dbReference type="WBParaSite" id="EEL_0000329301-mRNA-1"/>
    </source>
</evidence>
<dbReference type="PANTHER" id="PTHR46219:SF5">
    <property type="entry name" value="SHKT DOMAIN-CONTAINING PROTEIN"/>
    <property type="match status" value="1"/>
</dbReference>
<dbReference type="InterPro" id="IPR003582">
    <property type="entry name" value="ShKT_dom"/>
</dbReference>
<dbReference type="PROSITE" id="PS51670">
    <property type="entry name" value="SHKT"/>
    <property type="match status" value="2"/>
</dbReference>
<evidence type="ECO:0000256" key="1">
    <source>
        <dbReference type="ARBA" id="ARBA00022729"/>
    </source>
</evidence>
<evidence type="ECO:0000259" key="4">
    <source>
        <dbReference type="PROSITE" id="PS51670"/>
    </source>
</evidence>
<organism evidence="5 6">
    <name type="scientific">Elaeophora elaphi</name>
    <dbReference type="NCBI Taxonomy" id="1147741"/>
    <lineage>
        <taxon>Eukaryota</taxon>
        <taxon>Metazoa</taxon>
        <taxon>Ecdysozoa</taxon>
        <taxon>Nematoda</taxon>
        <taxon>Chromadorea</taxon>
        <taxon>Rhabditida</taxon>
        <taxon>Spirurina</taxon>
        <taxon>Spiruromorpha</taxon>
        <taxon>Filarioidea</taxon>
        <taxon>Onchocercidae</taxon>
        <taxon>Elaeophora</taxon>
    </lineage>
</organism>
<accession>A0A0R3RP81</accession>
<proteinExistence type="predicted"/>
<dbReference type="Gene3D" id="1.10.10.1940">
    <property type="match status" value="1"/>
</dbReference>
<dbReference type="PANTHER" id="PTHR46219">
    <property type="entry name" value="PROTEIN CBG11138"/>
    <property type="match status" value="1"/>
</dbReference>
<dbReference type="Proteomes" id="UP000050640">
    <property type="component" value="Unplaced"/>
</dbReference>
<keyword evidence="5" id="KW-1185">Reference proteome</keyword>
<dbReference type="AlphaFoldDB" id="A0A0R3RP81"/>
<keyword evidence="2" id="KW-1015">Disulfide bond</keyword>
<dbReference type="FunFam" id="1.10.10.1940:FF:000002">
    <property type="entry name" value="PHAryngeal gland Toxin-related"/>
    <property type="match status" value="1"/>
</dbReference>
<dbReference type="WBParaSite" id="EEL_0000329301-mRNA-1">
    <property type="protein sequence ID" value="EEL_0000329301-mRNA-1"/>
    <property type="gene ID" value="EEL_0000329301"/>
</dbReference>
<evidence type="ECO:0000256" key="3">
    <source>
        <dbReference type="PROSITE-ProRule" id="PRU01005"/>
    </source>
</evidence>
<keyword evidence="1" id="KW-0732">Signal</keyword>
<evidence type="ECO:0000313" key="5">
    <source>
        <dbReference type="Proteomes" id="UP000050640"/>
    </source>
</evidence>
<comment type="caution">
    <text evidence="3">Lacks conserved residue(s) required for the propagation of feature annotation.</text>
</comment>